<dbReference type="CDD" id="cd00755">
    <property type="entry name" value="YgdL_like"/>
    <property type="match status" value="1"/>
</dbReference>
<keyword evidence="3" id="KW-1185">Reference proteome</keyword>
<dbReference type="GO" id="GO:0008641">
    <property type="term" value="F:ubiquitin-like modifier activating enzyme activity"/>
    <property type="evidence" value="ECO:0007669"/>
    <property type="project" value="InterPro"/>
</dbReference>
<proteinExistence type="predicted"/>
<feature type="domain" description="THIF-type NAD/FAD binding fold" evidence="1">
    <location>
        <begin position="9"/>
        <end position="241"/>
    </location>
</feature>
<dbReference type="AlphaFoldDB" id="A0A1B9E2H0"/>
<sequence length="247" mass="27355">MAEWTERAALLFKEEGLKKLQNANVLVVGLGGVGSFAAEFLARAGVGKMTIVDGDVVDITNINRQLPALHSTVGQPKIAIVGDRLLDINPELQLTRVQEFLLPERALEIVTPEFDYVVDCIDSITPKLNLIIAAKRKRVKIISSMGAGGKMEAAKVKVADIHNTENCFLAKTIRRRLKEHQIDKLKVVFSSEIQDQDSLKRTDGSNFKKSFYGTNSYMPGLFGLYAAETVIRYLLKKEPSKGANEHN</sequence>
<dbReference type="PANTHER" id="PTHR43267:SF1">
    <property type="entry name" value="TRNA THREONYLCARBAMOYLADENOSINE DEHYDRATASE"/>
    <property type="match status" value="1"/>
</dbReference>
<dbReference type="PANTHER" id="PTHR43267">
    <property type="entry name" value="TRNA THREONYLCARBAMOYLADENOSINE DEHYDRATASE"/>
    <property type="match status" value="1"/>
</dbReference>
<dbReference type="Pfam" id="PF00899">
    <property type="entry name" value="ThiF"/>
    <property type="match status" value="1"/>
</dbReference>
<protein>
    <submittedName>
        <fullName evidence="2">tRNA threonylcarbamoyladenosine dehydratase</fullName>
    </submittedName>
</protein>
<dbReference type="GO" id="GO:0061503">
    <property type="term" value="F:tRNA threonylcarbamoyladenosine dehydratase"/>
    <property type="evidence" value="ECO:0007669"/>
    <property type="project" value="TreeGrafter"/>
</dbReference>
<comment type="caution">
    <text evidence="2">The sequence shown here is derived from an EMBL/GenBank/DDBJ whole genome shotgun (WGS) entry which is preliminary data.</text>
</comment>
<dbReference type="STRING" id="1763534.GCA_001831475_02205"/>
<evidence type="ECO:0000313" key="2">
    <source>
        <dbReference type="EMBL" id="OCB76141.1"/>
    </source>
</evidence>
<dbReference type="RefSeq" id="WP_066334542.1">
    <property type="nucleotide sequence ID" value="NZ_CP017688.1"/>
</dbReference>
<dbReference type="InterPro" id="IPR000594">
    <property type="entry name" value="ThiF_NAD_FAD-bd"/>
</dbReference>
<name>A0A1B9E2H0_9FLAO</name>
<evidence type="ECO:0000313" key="3">
    <source>
        <dbReference type="Proteomes" id="UP000093510"/>
    </source>
</evidence>
<dbReference type="GO" id="GO:0061504">
    <property type="term" value="P:cyclic threonylcarbamoyladenosine biosynthetic process"/>
    <property type="evidence" value="ECO:0007669"/>
    <property type="project" value="TreeGrafter"/>
</dbReference>
<accession>A0A1B9E2H0</accession>
<dbReference type="Proteomes" id="UP000093510">
    <property type="component" value="Unassembled WGS sequence"/>
</dbReference>
<dbReference type="OrthoDB" id="9804150at2"/>
<dbReference type="InterPro" id="IPR035985">
    <property type="entry name" value="Ubiquitin-activating_enz"/>
</dbReference>
<dbReference type="SUPFAM" id="SSF69572">
    <property type="entry name" value="Activating enzymes of the ubiquitin-like proteins"/>
    <property type="match status" value="1"/>
</dbReference>
<gene>
    <name evidence="2" type="ORF">LPBF_07475</name>
</gene>
<reference evidence="2 3" key="1">
    <citation type="submission" date="2016-03" db="EMBL/GenBank/DDBJ databases">
        <authorList>
            <person name="Ploux O."/>
        </authorList>
    </citation>
    <scope>NUCLEOTIDE SEQUENCE [LARGE SCALE GENOMIC DNA]</scope>
    <source>
        <strain evidence="2 3">LPB0076</strain>
    </source>
</reference>
<dbReference type="Gene3D" id="3.40.50.720">
    <property type="entry name" value="NAD(P)-binding Rossmann-like Domain"/>
    <property type="match status" value="1"/>
</dbReference>
<organism evidence="2 3">
    <name type="scientific">Flavobacterium crassostreae</name>
    <dbReference type="NCBI Taxonomy" id="1763534"/>
    <lineage>
        <taxon>Bacteria</taxon>
        <taxon>Pseudomonadati</taxon>
        <taxon>Bacteroidota</taxon>
        <taxon>Flavobacteriia</taxon>
        <taxon>Flavobacteriales</taxon>
        <taxon>Flavobacteriaceae</taxon>
        <taxon>Flavobacterium</taxon>
    </lineage>
</organism>
<dbReference type="InterPro" id="IPR045886">
    <property type="entry name" value="ThiF/MoeB/HesA"/>
</dbReference>
<dbReference type="EMBL" id="LVEP01000024">
    <property type="protein sequence ID" value="OCB76141.1"/>
    <property type="molecule type" value="Genomic_DNA"/>
</dbReference>
<evidence type="ECO:0000259" key="1">
    <source>
        <dbReference type="Pfam" id="PF00899"/>
    </source>
</evidence>